<dbReference type="GO" id="GO:0008654">
    <property type="term" value="P:phospholipid biosynthetic process"/>
    <property type="evidence" value="ECO:0007669"/>
    <property type="project" value="UniProtKB-KW"/>
</dbReference>
<keyword evidence="12" id="KW-0012">Acyltransferase</keyword>
<evidence type="ECO:0000259" key="14">
    <source>
        <dbReference type="SMART" id="SM00563"/>
    </source>
</evidence>
<dbReference type="EMBL" id="SGJD01002968">
    <property type="protein sequence ID" value="KAB0393810.1"/>
    <property type="molecule type" value="Genomic_DNA"/>
</dbReference>
<comment type="pathway">
    <text evidence="2">Lipid metabolism; phospholipid metabolism.</text>
</comment>
<accession>A0A643C1A9</accession>
<evidence type="ECO:0000256" key="5">
    <source>
        <dbReference type="ARBA" id="ARBA00022679"/>
    </source>
</evidence>
<keyword evidence="6" id="KW-0812">Transmembrane</keyword>
<evidence type="ECO:0000313" key="16">
    <source>
        <dbReference type="Proteomes" id="UP000437017"/>
    </source>
</evidence>
<dbReference type="SUPFAM" id="SSF69593">
    <property type="entry name" value="Glycerol-3-phosphate (1)-acyltransferase"/>
    <property type="match status" value="1"/>
</dbReference>
<comment type="pathway">
    <text evidence="13">Phospholipid metabolism.</text>
</comment>
<evidence type="ECO:0000256" key="11">
    <source>
        <dbReference type="ARBA" id="ARBA00023264"/>
    </source>
</evidence>
<keyword evidence="11" id="KW-1208">Phospholipid metabolism</keyword>
<dbReference type="Pfam" id="PF01553">
    <property type="entry name" value="Acyltransferase"/>
    <property type="match status" value="1"/>
</dbReference>
<dbReference type="PANTHER" id="PTHR23063">
    <property type="entry name" value="PHOSPHOLIPID ACYLTRANSFERASE"/>
    <property type="match status" value="1"/>
</dbReference>
<keyword evidence="4" id="KW-0444">Lipid biosynthesis</keyword>
<keyword evidence="9" id="KW-0472">Membrane</keyword>
<comment type="similarity">
    <text evidence="3">Belongs to the 1-acyl-sn-glycerol-3-phosphate acyltransferase family.</text>
</comment>
<keyword evidence="5" id="KW-0808">Transferase</keyword>
<dbReference type="InterPro" id="IPR002048">
    <property type="entry name" value="EF_hand_dom"/>
</dbReference>
<protein>
    <recommendedName>
        <fullName evidence="14">Phospholipid/glycerol acyltransferase domain-containing protein</fullName>
    </recommendedName>
</protein>
<dbReference type="GO" id="GO:0005509">
    <property type="term" value="F:calcium ion binding"/>
    <property type="evidence" value="ECO:0007669"/>
    <property type="project" value="InterPro"/>
</dbReference>
<dbReference type="SUPFAM" id="SSF47473">
    <property type="entry name" value="EF-hand"/>
    <property type="match status" value="1"/>
</dbReference>
<dbReference type="Proteomes" id="UP000437017">
    <property type="component" value="Unassembled WGS sequence"/>
</dbReference>
<evidence type="ECO:0000256" key="9">
    <source>
        <dbReference type="ARBA" id="ARBA00023136"/>
    </source>
</evidence>
<dbReference type="OrthoDB" id="9676369at2759"/>
<keyword evidence="7" id="KW-1133">Transmembrane helix</keyword>
<gene>
    <name evidence="15" type="ORF">E2I00_001243</name>
</gene>
<dbReference type="GO" id="GO:0005783">
    <property type="term" value="C:endoplasmic reticulum"/>
    <property type="evidence" value="ECO:0007669"/>
    <property type="project" value="TreeGrafter"/>
</dbReference>
<dbReference type="GO" id="GO:0042171">
    <property type="term" value="F:lysophosphatidic acid acyltransferase activity"/>
    <property type="evidence" value="ECO:0007669"/>
    <property type="project" value="TreeGrafter"/>
</dbReference>
<dbReference type="InterPro" id="IPR045252">
    <property type="entry name" value="LPCAT1-like"/>
</dbReference>
<dbReference type="InterPro" id="IPR011992">
    <property type="entry name" value="EF-hand-dom_pair"/>
</dbReference>
<dbReference type="UniPathway" id="UPA00085"/>
<dbReference type="SMART" id="SM00563">
    <property type="entry name" value="PlsC"/>
    <property type="match status" value="1"/>
</dbReference>
<evidence type="ECO:0000256" key="6">
    <source>
        <dbReference type="ARBA" id="ARBA00022692"/>
    </source>
</evidence>
<dbReference type="GO" id="GO:0016020">
    <property type="term" value="C:membrane"/>
    <property type="evidence" value="ECO:0007669"/>
    <property type="project" value="UniProtKB-SubCell"/>
</dbReference>
<evidence type="ECO:0000256" key="2">
    <source>
        <dbReference type="ARBA" id="ARBA00005074"/>
    </source>
</evidence>
<sequence>AIMRTMWFAGGFHRVAVKGRQALPTEAAILTLAPHSSYFDAIPVTMTMSSIVMKAESRDIPIWGTLIKYIRPVFVSRMDQDSRRKTVEVIRRRAQSSGKWPQIMIFPEGTCTNRTCLITFKPGAFIPGVPVQPVVLRYPNKLDTITWTWQGPGAALGVSVTDYTFEDCQLALAEGQLRLPADTCLLEFARLLEVPESEALEDLFALFDETLDTIQLAFKMYGSQEDGSIDEHALSSILKTALGVAELTVTDLFRAIDQEEKGRITFGH</sequence>
<feature type="domain" description="Phospholipid/glycerol acyltransferase" evidence="14">
    <location>
        <begin position="29"/>
        <end position="139"/>
    </location>
</feature>
<feature type="non-terminal residue" evidence="15">
    <location>
        <position position="1"/>
    </location>
</feature>
<evidence type="ECO:0000256" key="3">
    <source>
        <dbReference type="ARBA" id="ARBA00008655"/>
    </source>
</evidence>
<dbReference type="Pfam" id="PF13833">
    <property type="entry name" value="EF-hand_8"/>
    <property type="match status" value="1"/>
</dbReference>
<evidence type="ECO:0000256" key="4">
    <source>
        <dbReference type="ARBA" id="ARBA00022516"/>
    </source>
</evidence>
<evidence type="ECO:0000256" key="13">
    <source>
        <dbReference type="ARBA" id="ARBA00025707"/>
    </source>
</evidence>
<comment type="caution">
    <text evidence="15">The sequence shown here is derived from an EMBL/GenBank/DDBJ whole genome shotgun (WGS) entry which is preliminary data.</text>
</comment>
<dbReference type="PANTHER" id="PTHR23063:SF57">
    <property type="entry name" value="LYSOPHOSPHATIDYLCHOLINE ACYLTRANSFERASE 1"/>
    <property type="match status" value="1"/>
</dbReference>
<dbReference type="GO" id="GO:0047184">
    <property type="term" value="F:1-acylglycerophosphocholine O-acyltransferase activity"/>
    <property type="evidence" value="ECO:0007669"/>
    <property type="project" value="TreeGrafter"/>
</dbReference>
<dbReference type="CDD" id="cd07991">
    <property type="entry name" value="LPLAT_LPCAT1-like"/>
    <property type="match status" value="1"/>
</dbReference>
<organism evidence="15 16">
    <name type="scientific">Balaenoptera physalus</name>
    <name type="common">Fin whale</name>
    <name type="synonym">Balaena physalus</name>
    <dbReference type="NCBI Taxonomy" id="9770"/>
    <lineage>
        <taxon>Eukaryota</taxon>
        <taxon>Metazoa</taxon>
        <taxon>Chordata</taxon>
        <taxon>Craniata</taxon>
        <taxon>Vertebrata</taxon>
        <taxon>Euteleostomi</taxon>
        <taxon>Mammalia</taxon>
        <taxon>Eutheria</taxon>
        <taxon>Laurasiatheria</taxon>
        <taxon>Artiodactyla</taxon>
        <taxon>Whippomorpha</taxon>
        <taxon>Cetacea</taxon>
        <taxon>Mysticeti</taxon>
        <taxon>Balaenopteridae</taxon>
        <taxon>Balaenoptera</taxon>
    </lineage>
</organism>
<proteinExistence type="inferred from homology"/>
<reference evidence="15 16" key="1">
    <citation type="journal article" date="2019" name="PLoS ONE">
        <title>Genomic analyses reveal an absence of contemporary introgressive admixture between fin whales and blue whales, despite known hybrids.</title>
        <authorList>
            <person name="Westbury M.V."/>
            <person name="Petersen B."/>
            <person name="Lorenzen E.D."/>
        </authorList>
    </citation>
    <scope>NUCLEOTIDE SEQUENCE [LARGE SCALE GENOMIC DNA]</scope>
    <source>
        <strain evidence="15">FinWhale-01</strain>
    </source>
</reference>
<evidence type="ECO:0000256" key="12">
    <source>
        <dbReference type="ARBA" id="ARBA00023315"/>
    </source>
</evidence>
<dbReference type="Gene3D" id="1.10.238.10">
    <property type="entry name" value="EF-hand"/>
    <property type="match status" value="1"/>
</dbReference>
<name>A0A643C1A9_BALPH</name>
<dbReference type="InterPro" id="IPR002123">
    <property type="entry name" value="Plipid/glycerol_acylTrfase"/>
</dbReference>
<evidence type="ECO:0000256" key="7">
    <source>
        <dbReference type="ARBA" id="ARBA00022989"/>
    </source>
</evidence>
<evidence type="ECO:0000256" key="10">
    <source>
        <dbReference type="ARBA" id="ARBA00023209"/>
    </source>
</evidence>
<evidence type="ECO:0000313" key="15">
    <source>
        <dbReference type="EMBL" id="KAB0393810.1"/>
    </source>
</evidence>
<dbReference type="AlphaFoldDB" id="A0A643C1A9"/>
<evidence type="ECO:0000256" key="8">
    <source>
        <dbReference type="ARBA" id="ARBA00023098"/>
    </source>
</evidence>
<keyword evidence="10" id="KW-0594">Phospholipid biosynthesis</keyword>
<evidence type="ECO:0000256" key="1">
    <source>
        <dbReference type="ARBA" id="ARBA00004370"/>
    </source>
</evidence>
<keyword evidence="8" id="KW-0443">Lipid metabolism</keyword>
<keyword evidence="16" id="KW-1185">Reference proteome</keyword>
<comment type="subcellular location">
    <subcellularLocation>
        <location evidence="1">Membrane</location>
    </subcellularLocation>
</comment>